<organism evidence="1">
    <name type="scientific">marine sediment metagenome</name>
    <dbReference type="NCBI Taxonomy" id="412755"/>
    <lineage>
        <taxon>unclassified sequences</taxon>
        <taxon>metagenomes</taxon>
        <taxon>ecological metagenomes</taxon>
    </lineage>
</organism>
<evidence type="ECO:0000313" key="1">
    <source>
        <dbReference type="EMBL" id="KKK79081.1"/>
    </source>
</evidence>
<dbReference type="AlphaFoldDB" id="A0A0F9B3F1"/>
<sequence>VSRPPAAGRFSSSVSHAAFEESGFNLGQHVLHAKFGMGTVINYEGSGAQSRVQVNFDDFGSKWLVTVYARLQAI</sequence>
<reference evidence="1" key="1">
    <citation type="journal article" date="2015" name="Nature">
        <title>Complex archaea that bridge the gap between prokaryotes and eukaryotes.</title>
        <authorList>
            <person name="Spang A."/>
            <person name="Saw J.H."/>
            <person name="Jorgensen S.L."/>
            <person name="Zaremba-Niedzwiedzka K."/>
            <person name="Martijn J."/>
            <person name="Lind A.E."/>
            <person name="van Eijk R."/>
            <person name="Schleper C."/>
            <person name="Guy L."/>
            <person name="Ettema T.J."/>
        </authorList>
    </citation>
    <scope>NUCLEOTIDE SEQUENCE</scope>
</reference>
<protein>
    <recommendedName>
        <fullName evidence="2">DNA helicase II</fullName>
    </recommendedName>
</protein>
<dbReference type="EMBL" id="LAZR01054192">
    <property type="protein sequence ID" value="KKK79081.1"/>
    <property type="molecule type" value="Genomic_DNA"/>
</dbReference>
<dbReference type="Pfam" id="PF21196">
    <property type="entry name" value="PcrA_UvrD_tudor"/>
    <property type="match status" value="1"/>
</dbReference>
<accession>A0A0F9B3F1</accession>
<evidence type="ECO:0008006" key="2">
    <source>
        <dbReference type="Google" id="ProtNLM"/>
    </source>
</evidence>
<feature type="non-terminal residue" evidence="1">
    <location>
        <position position="1"/>
    </location>
</feature>
<proteinExistence type="predicted"/>
<comment type="caution">
    <text evidence="1">The sequence shown here is derived from an EMBL/GenBank/DDBJ whole genome shotgun (WGS) entry which is preliminary data.</text>
</comment>
<name>A0A0F9B3F1_9ZZZZ</name>
<gene>
    <name evidence="1" type="ORF">LCGC14_2837110</name>
</gene>